<dbReference type="EMBL" id="PSZM01000046">
    <property type="protein sequence ID" value="PQL90631.1"/>
    <property type="molecule type" value="Genomic_DNA"/>
</dbReference>
<feature type="binding site" evidence="7">
    <location>
        <position position="60"/>
    </location>
    <ligand>
        <name>Zn(2+)</name>
        <dbReference type="ChEBI" id="CHEBI:29105"/>
    </ligand>
</feature>
<evidence type="ECO:0000313" key="8">
    <source>
        <dbReference type="EMBL" id="PQL90631.1"/>
    </source>
</evidence>
<dbReference type="CDD" id="cd03378">
    <property type="entry name" value="beta_CA_cladeC"/>
    <property type="match status" value="1"/>
</dbReference>
<comment type="catalytic activity">
    <reaction evidence="6">
        <text>hydrogencarbonate + H(+) = CO2 + H2O</text>
        <dbReference type="Rhea" id="RHEA:10748"/>
        <dbReference type="ChEBI" id="CHEBI:15377"/>
        <dbReference type="ChEBI" id="CHEBI:15378"/>
        <dbReference type="ChEBI" id="CHEBI:16526"/>
        <dbReference type="ChEBI" id="CHEBI:17544"/>
        <dbReference type="EC" id="4.2.1.1"/>
    </reaction>
</comment>
<feature type="binding site" evidence="7">
    <location>
        <position position="111"/>
    </location>
    <ligand>
        <name>Zn(2+)</name>
        <dbReference type="ChEBI" id="CHEBI:29105"/>
    </ligand>
</feature>
<dbReference type="NCBIfam" id="NF011765">
    <property type="entry name" value="PRK15219.1"/>
    <property type="match status" value="1"/>
</dbReference>
<comment type="cofactor">
    <cofactor evidence="7">
        <name>Zn(2+)</name>
        <dbReference type="ChEBI" id="CHEBI:29105"/>
    </cofactor>
    <text evidence="7">Binds 1 zinc ion per subunit.</text>
</comment>
<keyword evidence="3 7" id="KW-0479">Metal-binding</keyword>
<dbReference type="Pfam" id="PF00484">
    <property type="entry name" value="Pro_CA"/>
    <property type="match status" value="1"/>
</dbReference>
<feature type="binding site" evidence="7">
    <location>
        <position position="58"/>
    </location>
    <ligand>
        <name>Zn(2+)</name>
        <dbReference type="ChEBI" id="CHEBI:29105"/>
    </ligand>
</feature>
<dbReference type="EC" id="4.2.1.1" evidence="2"/>
<evidence type="ECO:0000256" key="1">
    <source>
        <dbReference type="ARBA" id="ARBA00006217"/>
    </source>
</evidence>
<dbReference type="GO" id="GO:0008270">
    <property type="term" value="F:zinc ion binding"/>
    <property type="evidence" value="ECO:0007669"/>
    <property type="project" value="InterPro"/>
</dbReference>
<evidence type="ECO:0000256" key="2">
    <source>
        <dbReference type="ARBA" id="ARBA00012925"/>
    </source>
</evidence>
<sequence>MKAHTKENLESIDPHEALQYLKEGNYRFVNNLKVNRNLLQQVEETNEEQHPFAVIVSCMDSRTSTEHIFDQGIGDIFSIRNAGNVINTDVLGSLEYACKVVGSKLILVLGHTHCGAINGACKHYELGHLTELLHKIHPAMEKVGKDNPYDDKEHEDYVNKVAHENVIHSIDEILAKSSVLRELIDQGRIGITGGFYDVKTGEVEFFDEIIYNSPKV</sequence>
<keyword evidence="9" id="KW-1185">Reference proteome</keyword>
<dbReference type="GO" id="GO:0004089">
    <property type="term" value="F:carbonate dehydratase activity"/>
    <property type="evidence" value="ECO:0007669"/>
    <property type="project" value="UniProtKB-EC"/>
</dbReference>
<name>A0A2S8A7U3_9FLAO</name>
<proteinExistence type="inferred from homology"/>
<protein>
    <recommendedName>
        <fullName evidence="2">carbonic anhydrase</fullName>
        <ecNumber evidence="2">4.2.1.1</ecNumber>
    </recommendedName>
</protein>
<keyword evidence="4 7" id="KW-0862">Zinc</keyword>
<evidence type="ECO:0000256" key="7">
    <source>
        <dbReference type="PIRSR" id="PIRSR601765-1"/>
    </source>
</evidence>
<evidence type="ECO:0000256" key="4">
    <source>
        <dbReference type="ARBA" id="ARBA00022833"/>
    </source>
</evidence>
<dbReference type="AlphaFoldDB" id="A0A2S8A7U3"/>
<accession>A0A2S8A7U3</accession>
<organism evidence="8 9">
    <name type="scientific">Apibacter adventoris</name>
    <dbReference type="NCBI Taxonomy" id="1679466"/>
    <lineage>
        <taxon>Bacteria</taxon>
        <taxon>Pseudomonadati</taxon>
        <taxon>Bacteroidota</taxon>
        <taxon>Flavobacteriia</taxon>
        <taxon>Flavobacteriales</taxon>
        <taxon>Weeksellaceae</taxon>
        <taxon>Apibacter</taxon>
    </lineage>
</organism>
<dbReference type="OrthoDB" id="9797527at2"/>
<dbReference type="Gene3D" id="3.40.1050.10">
    <property type="entry name" value="Carbonic anhydrase"/>
    <property type="match status" value="1"/>
</dbReference>
<feature type="binding site" evidence="7">
    <location>
        <position position="114"/>
    </location>
    <ligand>
        <name>Zn(2+)</name>
        <dbReference type="ChEBI" id="CHEBI:29105"/>
    </ligand>
</feature>
<dbReference type="Proteomes" id="UP000238042">
    <property type="component" value="Unassembled WGS sequence"/>
</dbReference>
<evidence type="ECO:0000256" key="6">
    <source>
        <dbReference type="ARBA" id="ARBA00048348"/>
    </source>
</evidence>
<comment type="similarity">
    <text evidence="1">Belongs to the beta-class carbonic anhydrase family.</text>
</comment>
<dbReference type="RefSeq" id="WP_105247771.1">
    <property type="nucleotide sequence ID" value="NZ_PSZM01000046.1"/>
</dbReference>
<keyword evidence="5" id="KW-0456">Lyase</keyword>
<evidence type="ECO:0000313" key="9">
    <source>
        <dbReference type="Proteomes" id="UP000238042"/>
    </source>
</evidence>
<evidence type="ECO:0000256" key="5">
    <source>
        <dbReference type="ARBA" id="ARBA00023239"/>
    </source>
</evidence>
<dbReference type="InterPro" id="IPR001765">
    <property type="entry name" value="Carbonic_anhydrase"/>
</dbReference>
<reference evidence="8 9" key="1">
    <citation type="submission" date="2018-02" db="EMBL/GenBank/DDBJ databases">
        <title>Genome sequences of Apibacter spp., gut symbionts of Asian honey bees.</title>
        <authorList>
            <person name="Kwong W.K."/>
            <person name="Steele M.I."/>
            <person name="Moran N.A."/>
        </authorList>
    </citation>
    <scope>NUCLEOTIDE SEQUENCE [LARGE SCALE GENOMIC DNA]</scope>
    <source>
        <strain evidence="9">wkB301</strain>
    </source>
</reference>
<evidence type="ECO:0000256" key="3">
    <source>
        <dbReference type="ARBA" id="ARBA00022723"/>
    </source>
</evidence>
<gene>
    <name evidence="8" type="ORF">C4S77_12210</name>
</gene>
<dbReference type="SUPFAM" id="SSF53056">
    <property type="entry name" value="beta-carbonic anhydrase, cab"/>
    <property type="match status" value="1"/>
</dbReference>
<dbReference type="PANTHER" id="PTHR11002:SF76">
    <property type="entry name" value="CARBONIC ANHYDRASE"/>
    <property type="match status" value="1"/>
</dbReference>
<dbReference type="PANTHER" id="PTHR11002">
    <property type="entry name" value="CARBONIC ANHYDRASE"/>
    <property type="match status" value="1"/>
</dbReference>
<dbReference type="SMART" id="SM00947">
    <property type="entry name" value="Pro_CA"/>
    <property type="match status" value="1"/>
</dbReference>
<dbReference type="InterPro" id="IPR036874">
    <property type="entry name" value="Carbonic_anhydrase_sf"/>
</dbReference>
<comment type="caution">
    <text evidence="8">The sequence shown here is derived from an EMBL/GenBank/DDBJ whole genome shotgun (WGS) entry which is preliminary data.</text>
</comment>